<gene>
    <name evidence="1" type="ORF">CLOBOL_01102</name>
</gene>
<dbReference type="AlphaFoldDB" id="A8RK16"/>
<sequence length="49" mass="5466">MSLRFASLLFLSHEPDKMNGTATQKDIARILMKDAGYALNLPVHNPILL</sequence>
<reference evidence="1 2" key="1">
    <citation type="submission" date="2007-08" db="EMBL/GenBank/DDBJ databases">
        <authorList>
            <person name="Fulton L."/>
            <person name="Clifton S."/>
            <person name="Fulton B."/>
            <person name="Xu J."/>
            <person name="Minx P."/>
            <person name="Pepin K.H."/>
            <person name="Johnson M."/>
            <person name="Thiruvilangam P."/>
            <person name="Bhonagiri V."/>
            <person name="Nash W.E."/>
            <person name="Mardis E.R."/>
            <person name="Wilson R.K."/>
        </authorList>
    </citation>
    <scope>NUCLEOTIDE SEQUENCE [LARGE SCALE GENOMIC DNA]</scope>
    <source>
        <strain evidence="2">ATCC BAA-613 / DSM 15670 / CCUG 46953 / JCM 12243 / WAL 16351</strain>
    </source>
</reference>
<evidence type="ECO:0000313" key="1">
    <source>
        <dbReference type="EMBL" id="EDP18740.1"/>
    </source>
</evidence>
<comment type="caution">
    <text evidence="1">The sequence shown here is derived from an EMBL/GenBank/DDBJ whole genome shotgun (WGS) entry which is preliminary data.</text>
</comment>
<dbReference type="Proteomes" id="UP000005396">
    <property type="component" value="Unassembled WGS sequence"/>
</dbReference>
<dbReference type="PaxDb" id="411902-CLOBOL_01102"/>
<name>A8RK16_ENTBW</name>
<evidence type="ECO:0000313" key="2">
    <source>
        <dbReference type="Proteomes" id="UP000005396"/>
    </source>
</evidence>
<organism evidence="1 2">
    <name type="scientific">Enterocloster bolteae (strain ATCC BAA-613 / DSM 15670 / CCUG 46953 / JCM 12243 / WAL 16351)</name>
    <name type="common">Clostridium bolteae</name>
    <dbReference type="NCBI Taxonomy" id="411902"/>
    <lineage>
        <taxon>Bacteria</taxon>
        <taxon>Bacillati</taxon>
        <taxon>Bacillota</taxon>
        <taxon>Clostridia</taxon>
        <taxon>Lachnospirales</taxon>
        <taxon>Lachnospiraceae</taxon>
        <taxon>Enterocloster</taxon>
    </lineage>
</organism>
<dbReference type="EMBL" id="ABCC02000011">
    <property type="protein sequence ID" value="EDP18740.1"/>
    <property type="molecule type" value="Genomic_DNA"/>
</dbReference>
<dbReference type="HOGENOM" id="CLU_3134043_0_0_9"/>
<proteinExistence type="predicted"/>
<accession>A8RK16</accession>
<protein>
    <submittedName>
        <fullName evidence="1">Uncharacterized protein</fullName>
    </submittedName>
</protein>
<reference evidence="1 2" key="2">
    <citation type="submission" date="2007-09" db="EMBL/GenBank/DDBJ databases">
        <title>Draft genome sequence of Clostridium bolteae (ATCC BAA-613).</title>
        <authorList>
            <person name="Sudarsanam P."/>
            <person name="Ley R."/>
            <person name="Guruge J."/>
            <person name="Turnbaugh P.J."/>
            <person name="Mahowald M."/>
            <person name="Liep D."/>
            <person name="Gordon J."/>
        </authorList>
    </citation>
    <scope>NUCLEOTIDE SEQUENCE [LARGE SCALE GENOMIC DNA]</scope>
    <source>
        <strain evidence="2">ATCC BAA-613 / DSM 15670 / CCUG 46953 / JCM 12243 / WAL 16351</strain>
    </source>
</reference>